<name>A0A1J6JWH2_NICAT</name>
<evidence type="ECO:0000313" key="1">
    <source>
        <dbReference type="EMBL" id="OIT22098.1"/>
    </source>
</evidence>
<dbReference type="Gramene" id="OIT22098">
    <property type="protein sequence ID" value="OIT22098"/>
    <property type="gene ID" value="A4A49_54714"/>
</dbReference>
<protein>
    <submittedName>
        <fullName evidence="1">Mitochondrial protein</fullName>
    </submittedName>
</protein>
<organism evidence="1 2">
    <name type="scientific">Nicotiana attenuata</name>
    <name type="common">Coyote tobacco</name>
    <dbReference type="NCBI Taxonomy" id="49451"/>
    <lineage>
        <taxon>Eukaryota</taxon>
        <taxon>Viridiplantae</taxon>
        <taxon>Streptophyta</taxon>
        <taxon>Embryophyta</taxon>
        <taxon>Tracheophyta</taxon>
        <taxon>Spermatophyta</taxon>
        <taxon>Magnoliopsida</taxon>
        <taxon>eudicotyledons</taxon>
        <taxon>Gunneridae</taxon>
        <taxon>Pentapetalae</taxon>
        <taxon>asterids</taxon>
        <taxon>lamiids</taxon>
        <taxon>Solanales</taxon>
        <taxon>Solanaceae</taxon>
        <taxon>Nicotianoideae</taxon>
        <taxon>Nicotianeae</taxon>
        <taxon>Nicotiana</taxon>
    </lineage>
</organism>
<dbReference type="EMBL" id="MJEQ01003898">
    <property type="protein sequence ID" value="OIT22098.1"/>
    <property type="molecule type" value="Genomic_DNA"/>
</dbReference>
<dbReference type="PANTHER" id="PTHR11439">
    <property type="entry name" value="GAG-POL-RELATED RETROTRANSPOSON"/>
    <property type="match status" value="1"/>
</dbReference>
<sequence>MATNVKLHKGDNPTFDDPSLYRQVVGALQYLTLMRPDISFMVNKVCQYMHNPSKYQWVVGKCIPRYLQHTKSMAFVISKASTLALQAFKVETGLAA</sequence>
<dbReference type="AlphaFoldDB" id="A0A1J6JWH2"/>
<dbReference type="Proteomes" id="UP000187609">
    <property type="component" value="Unassembled WGS sequence"/>
</dbReference>
<keyword evidence="2" id="KW-1185">Reference proteome</keyword>
<reference evidence="1" key="1">
    <citation type="submission" date="2016-11" db="EMBL/GenBank/DDBJ databases">
        <title>The genome of Nicotiana attenuata.</title>
        <authorList>
            <person name="Xu S."/>
            <person name="Brockmoeller T."/>
            <person name="Gaquerel E."/>
            <person name="Navarro A."/>
            <person name="Kuhl H."/>
            <person name="Gase K."/>
            <person name="Ling Z."/>
            <person name="Zhou W."/>
            <person name="Kreitzer C."/>
            <person name="Stanke M."/>
            <person name="Tang H."/>
            <person name="Lyons E."/>
            <person name="Pandey P."/>
            <person name="Pandey S.P."/>
            <person name="Timmermann B."/>
            <person name="Baldwin I.T."/>
        </authorList>
    </citation>
    <scope>NUCLEOTIDE SEQUENCE [LARGE SCALE GENOMIC DNA]</scope>
    <source>
        <strain evidence="1">UT</strain>
    </source>
</reference>
<dbReference type="OMA" id="CGANWAS"/>
<accession>A0A1J6JWH2</accession>
<comment type="caution">
    <text evidence="1">The sequence shown here is derived from an EMBL/GenBank/DDBJ whole genome shotgun (WGS) entry which is preliminary data.</text>
</comment>
<proteinExistence type="predicted"/>
<dbReference type="PANTHER" id="PTHR11439:SF458">
    <property type="entry name" value="RNA-DIRECTED DNA POLYMERASE"/>
    <property type="match status" value="1"/>
</dbReference>
<gene>
    <name evidence="1" type="ORF">A4A49_54714</name>
</gene>
<evidence type="ECO:0000313" key="2">
    <source>
        <dbReference type="Proteomes" id="UP000187609"/>
    </source>
</evidence>